<keyword evidence="1" id="KW-0812">Transmembrane</keyword>
<feature type="transmembrane region" description="Helical" evidence="1">
    <location>
        <begin position="175"/>
        <end position="194"/>
    </location>
</feature>
<dbReference type="InterPro" id="IPR012963">
    <property type="entry name" value="HAAS_TM"/>
</dbReference>
<dbReference type="PANTHER" id="PTHR41307">
    <property type="entry name" value="MEMBRANE PROTEIN-RELATED"/>
    <property type="match status" value="1"/>
</dbReference>
<proteinExistence type="predicted"/>
<feature type="transmembrane region" description="Helical" evidence="1">
    <location>
        <begin position="226"/>
        <end position="245"/>
    </location>
</feature>
<evidence type="ECO:0000256" key="1">
    <source>
        <dbReference type="SAM" id="Phobius"/>
    </source>
</evidence>
<dbReference type="Gene3D" id="1.10.1900.10">
    <property type="entry name" value="c-terminal domain of poly(a) binding protein"/>
    <property type="match status" value="1"/>
</dbReference>
<feature type="transmembrane region" description="Helical" evidence="1">
    <location>
        <begin position="80"/>
        <end position="97"/>
    </location>
</feature>
<dbReference type="SUPFAM" id="SSF158560">
    <property type="entry name" value="BH3980-like"/>
    <property type="match status" value="1"/>
</dbReference>
<dbReference type="Proteomes" id="UP001597502">
    <property type="component" value="Unassembled WGS sequence"/>
</dbReference>
<accession>A0ABW5V6W9</accession>
<keyword evidence="1" id="KW-0472">Membrane</keyword>
<dbReference type="RefSeq" id="WP_382393150.1">
    <property type="nucleotide sequence ID" value="NZ_JBHUNA010000018.1"/>
</dbReference>
<comment type="caution">
    <text evidence="3">The sequence shown here is derived from an EMBL/GenBank/DDBJ whole genome shotgun (WGS) entry which is preliminary data.</text>
</comment>
<sequence>MAINNVPLSEKSREFLEELRVYLFSSGKKEDEIDEIVEELEVHLLEAEEQGKPIEKVVGDSPKAYMEQLSSVMDIDTKTWFKYALIIILGSFSFKIIGDLLRGELSYSILAIIGHIVISGMFILGLFGAFRYISARQVSNVKQFFTLAIVGGAPFLLFFGLIFLDRSVETPVFHFGQIGSIIIGVLTLLFVAAISIWSKSWVIPIILALLYLPELILNQTGLEKTTVITVSLFITYGGLAVYLIFVNKKLNRE</sequence>
<keyword evidence="1" id="KW-1133">Transmembrane helix</keyword>
<keyword evidence="4" id="KW-1185">Reference proteome</keyword>
<name>A0ABW5V6W9_9BACI</name>
<dbReference type="EMBL" id="JBHUNA010000018">
    <property type="protein sequence ID" value="MFD2761053.1"/>
    <property type="molecule type" value="Genomic_DNA"/>
</dbReference>
<feature type="transmembrane region" description="Helical" evidence="1">
    <location>
        <begin position="144"/>
        <end position="163"/>
    </location>
</feature>
<protein>
    <submittedName>
        <fullName evidence="3">HAAS domain-containing protein</fullName>
    </submittedName>
</protein>
<evidence type="ECO:0000313" key="3">
    <source>
        <dbReference type="EMBL" id="MFD2761053.1"/>
    </source>
</evidence>
<gene>
    <name evidence="3" type="ORF">ACFSUO_08730</name>
</gene>
<dbReference type="Pfam" id="PF22564">
    <property type="entry name" value="HAAS"/>
    <property type="match status" value="1"/>
</dbReference>
<evidence type="ECO:0000259" key="2">
    <source>
        <dbReference type="Pfam" id="PF08006"/>
    </source>
</evidence>
<feature type="transmembrane region" description="Helical" evidence="1">
    <location>
        <begin position="201"/>
        <end position="220"/>
    </location>
</feature>
<feature type="transmembrane region" description="Helical" evidence="1">
    <location>
        <begin position="109"/>
        <end position="132"/>
    </location>
</feature>
<evidence type="ECO:0000313" key="4">
    <source>
        <dbReference type="Proteomes" id="UP001597502"/>
    </source>
</evidence>
<feature type="domain" description="HAAS transmembrane region" evidence="2">
    <location>
        <begin position="94"/>
        <end position="207"/>
    </location>
</feature>
<reference evidence="4" key="1">
    <citation type="journal article" date="2019" name="Int. J. Syst. Evol. Microbiol.">
        <title>The Global Catalogue of Microorganisms (GCM) 10K type strain sequencing project: providing services to taxonomists for standard genome sequencing and annotation.</title>
        <authorList>
            <consortium name="The Broad Institute Genomics Platform"/>
            <consortium name="The Broad Institute Genome Sequencing Center for Infectious Disease"/>
            <person name="Wu L."/>
            <person name="Ma J."/>
        </authorList>
    </citation>
    <scope>NUCLEOTIDE SEQUENCE [LARGE SCALE GENOMIC DNA]</scope>
    <source>
        <strain evidence="4">TISTR 1535</strain>
    </source>
</reference>
<dbReference type="PANTHER" id="PTHR41307:SF1">
    <property type="entry name" value="MEMBRANE PROTEIN"/>
    <property type="match status" value="1"/>
</dbReference>
<organism evidence="3 4">
    <name type="scientific">Lentibacillus juripiscarius</name>
    <dbReference type="NCBI Taxonomy" id="257446"/>
    <lineage>
        <taxon>Bacteria</taxon>
        <taxon>Bacillati</taxon>
        <taxon>Bacillota</taxon>
        <taxon>Bacilli</taxon>
        <taxon>Bacillales</taxon>
        <taxon>Bacillaceae</taxon>
        <taxon>Lentibacillus</taxon>
    </lineage>
</organism>
<dbReference type="Pfam" id="PF08006">
    <property type="entry name" value="HAAS_TM"/>
    <property type="match status" value="1"/>
</dbReference>